<reference evidence="3 5" key="2">
    <citation type="submission" date="2017-11" db="EMBL/GenBank/DDBJ databases">
        <title>Draft Genome Sequence of Methylobacter psychrotolerans Sph1T, an Obligate Methanotroph from Low-Temperature Environments.</title>
        <authorList>
            <person name="Oshkin I.Y."/>
            <person name="Miroshnikov K."/>
            <person name="Belova S.E."/>
            <person name="Korzhenkov A."/>
            <person name="Toshchakov S.V."/>
            <person name="Dedysh S.N."/>
        </authorList>
    </citation>
    <scope>NUCLEOTIDE SEQUENCE [LARGE SCALE GENOMIC DNA]</scope>
    <source>
        <strain evidence="3 5">Sph1</strain>
    </source>
</reference>
<feature type="transmembrane region" description="Helical" evidence="1">
    <location>
        <begin position="209"/>
        <end position="233"/>
    </location>
</feature>
<keyword evidence="4" id="KW-1185">Reference proteome</keyword>
<dbReference type="Proteomes" id="UP000237423">
    <property type="component" value="Unassembled WGS sequence"/>
</dbReference>
<evidence type="ECO:0000313" key="3">
    <source>
        <dbReference type="EMBL" id="POZ52541.1"/>
    </source>
</evidence>
<keyword evidence="1" id="KW-0472">Membrane</keyword>
<proteinExistence type="predicted"/>
<dbReference type="Proteomes" id="UP000197019">
    <property type="component" value="Chromosome"/>
</dbReference>
<evidence type="ECO:0000313" key="5">
    <source>
        <dbReference type="Proteomes" id="UP000237423"/>
    </source>
</evidence>
<keyword evidence="1" id="KW-1133">Transmembrane helix</keyword>
<dbReference type="EMBL" id="PGFZ01000003">
    <property type="protein sequence ID" value="POZ52541.1"/>
    <property type="molecule type" value="Genomic_DNA"/>
</dbReference>
<dbReference type="RefSeq" id="WP_088619169.1">
    <property type="nucleotide sequence ID" value="NZ_CP022129.1"/>
</dbReference>
<evidence type="ECO:0000313" key="2">
    <source>
        <dbReference type="EMBL" id="ASF46297.1"/>
    </source>
</evidence>
<protein>
    <recommendedName>
        <fullName evidence="6">Elongation factor-1 alpha</fullName>
    </recommendedName>
</protein>
<dbReference type="KEGG" id="mpsy:CEK71_09525"/>
<evidence type="ECO:0000256" key="1">
    <source>
        <dbReference type="SAM" id="Phobius"/>
    </source>
</evidence>
<feature type="transmembrane region" description="Helical" evidence="1">
    <location>
        <begin position="156"/>
        <end position="177"/>
    </location>
</feature>
<evidence type="ECO:0008006" key="6">
    <source>
        <dbReference type="Google" id="ProtNLM"/>
    </source>
</evidence>
<keyword evidence="1" id="KW-0812">Transmembrane</keyword>
<reference evidence="2 4" key="1">
    <citation type="submission" date="2017-06" db="EMBL/GenBank/DDBJ databases">
        <title>Genome Sequencing of the methanotroph Methylovulum psychrotolerants str. HV10-M2 isolated from a high-altitude environment.</title>
        <authorList>
            <person name="Mateos-Rivera A."/>
        </authorList>
    </citation>
    <scope>NUCLEOTIDE SEQUENCE [LARGE SCALE GENOMIC DNA]</scope>
    <source>
        <strain evidence="2 4">HV10_M2</strain>
    </source>
</reference>
<evidence type="ECO:0000313" key="4">
    <source>
        <dbReference type="Proteomes" id="UP000197019"/>
    </source>
</evidence>
<organism evidence="2 4">
    <name type="scientific">Methylovulum psychrotolerans</name>
    <dbReference type="NCBI Taxonomy" id="1704499"/>
    <lineage>
        <taxon>Bacteria</taxon>
        <taxon>Pseudomonadati</taxon>
        <taxon>Pseudomonadota</taxon>
        <taxon>Gammaproteobacteria</taxon>
        <taxon>Methylococcales</taxon>
        <taxon>Methylococcaceae</taxon>
        <taxon>Methylovulum</taxon>
    </lineage>
</organism>
<feature type="transmembrane region" description="Helical" evidence="1">
    <location>
        <begin position="21"/>
        <end position="40"/>
    </location>
</feature>
<sequence>MAPERFRRFKDISVSERILNTVFLLTIGLGYLAALANLYYTHQGLDGKAGLSIEDVVISYHGSTTQTRLGTAIKGIMKPNLRYASDGQVIEEWIRAGAEEPEYTDKIAPILNRDCVICHTPSINPTLPDLTNYKGVAEVAHGGGATIPTLVRVSHIHLFGIAFILFFIGKIFLLCDINMYLKRIAVVIPFAAMLLDVVSWFITKSTPSFAYVVVISGTLMGISMGMQIVISIYQMWFYSRKSEVGC</sequence>
<feature type="transmembrane region" description="Helical" evidence="1">
    <location>
        <begin position="184"/>
        <end position="203"/>
    </location>
</feature>
<gene>
    <name evidence="3" type="ORF">AADEFJLK_02026</name>
    <name evidence="2" type="ORF">CEK71_09525</name>
</gene>
<accession>A0A1Z4BYB7</accession>
<dbReference type="AlphaFoldDB" id="A0A1Z4BYB7"/>
<name>A0A1Z4BYB7_9GAMM</name>
<dbReference type="OrthoDB" id="282780at2"/>
<dbReference type="EMBL" id="CP022129">
    <property type="protein sequence ID" value="ASF46297.1"/>
    <property type="molecule type" value="Genomic_DNA"/>
</dbReference>